<evidence type="ECO:0000313" key="3">
    <source>
        <dbReference type="EMBL" id="MTH52439.1"/>
    </source>
</evidence>
<evidence type="ECO:0000256" key="2">
    <source>
        <dbReference type="SAM" id="Phobius"/>
    </source>
</evidence>
<keyword evidence="2" id="KW-1133">Transmembrane helix</keyword>
<feature type="transmembrane region" description="Helical" evidence="2">
    <location>
        <begin position="108"/>
        <end position="126"/>
    </location>
</feature>
<dbReference type="AlphaFoldDB" id="A0A7X2V3U1"/>
<dbReference type="InterPro" id="IPR055338">
    <property type="entry name" value="YqfX-like"/>
</dbReference>
<keyword evidence="2" id="KW-0812">Transmembrane</keyword>
<evidence type="ECO:0000313" key="4">
    <source>
        <dbReference type="Proteomes" id="UP000434639"/>
    </source>
</evidence>
<evidence type="ECO:0000256" key="1">
    <source>
        <dbReference type="SAM" id="MobiDB-lite"/>
    </source>
</evidence>
<dbReference type="PANTHER" id="PTHR40040:SF1">
    <property type="entry name" value="MEMBRANE PROTEIN"/>
    <property type="match status" value="1"/>
</dbReference>
<sequence>MADERRFEDHGYMTNSDQVNGLNNRSELDREYKEESATEIAPPVQSYREEERYEDGDRDGAAEGRTTGYIAIALSVISLFLLPVILGAAGLIVGFVARRKGAKTLGSWAIGIGAVSLILGLFVTPFF</sequence>
<dbReference type="PANTHER" id="PTHR40040">
    <property type="entry name" value="SMALL HYDROPHOBIC PROTEIN-RELATED"/>
    <property type="match status" value="1"/>
</dbReference>
<accession>A0A7X2V3U1</accession>
<comment type="caution">
    <text evidence="3">The sequence shown here is derived from an EMBL/GenBank/DDBJ whole genome shotgun (WGS) entry which is preliminary data.</text>
</comment>
<protein>
    <submittedName>
        <fullName evidence="3">DUF4190 domain-containing protein</fullName>
    </submittedName>
</protein>
<keyword evidence="2" id="KW-0472">Membrane</keyword>
<gene>
    <name evidence="3" type="ORF">GKZ89_03395</name>
</gene>
<dbReference type="Proteomes" id="UP000434639">
    <property type="component" value="Unassembled WGS sequence"/>
</dbReference>
<feature type="compositionally biased region" description="Basic and acidic residues" evidence="1">
    <location>
        <begin position="1"/>
        <end position="11"/>
    </location>
</feature>
<proteinExistence type="predicted"/>
<keyword evidence="4" id="KW-1185">Reference proteome</keyword>
<name>A0A7X2V3U1_9BACI</name>
<feature type="compositionally biased region" description="Polar residues" evidence="1">
    <location>
        <begin position="13"/>
        <end position="25"/>
    </location>
</feature>
<dbReference type="OrthoDB" id="2943217at2"/>
<feature type="transmembrane region" description="Helical" evidence="2">
    <location>
        <begin position="69"/>
        <end position="96"/>
    </location>
</feature>
<feature type="region of interest" description="Disordered" evidence="1">
    <location>
        <begin position="1"/>
        <end position="61"/>
    </location>
</feature>
<dbReference type="EMBL" id="WMIB01000001">
    <property type="protein sequence ID" value="MTH52439.1"/>
    <property type="molecule type" value="Genomic_DNA"/>
</dbReference>
<feature type="compositionally biased region" description="Basic and acidic residues" evidence="1">
    <location>
        <begin position="26"/>
        <end position="36"/>
    </location>
</feature>
<organism evidence="3 4">
    <name type="scientific">Metabacillus mangrovi</name>
    <dbReference type="NCBI Taxonomy" id="1491830"/>
    <lineage>
        <taxon>Bacteria</taxon>
        <taxon>Bacillati</taxon>
        <taxon>Bacillota</taxon>
        <taxon>Bacilli</taxon>
        <taxon>Bacillales</taxon>
        <taxon>Bacillaceae</taxon>
        <taxon>Metabacillus</taxon>
    </lineage>
</organism>
<reference evidence="3 4" key="1">
    <citation type="journal article" date="2017" name="Int. J. Syst. Evol. Microbiol.">
        <title>Bacillus mangrovi sp. nov., isolated from a sediment sample from a mangrove forest.</title>
        <authorList>
            <person name="Gupta V."/>
            <person name="Singh P.K."/>
            <person name="Korpole S."/>
            <person name="Tanuku N.R.S."/>
            <person name="Pinnaka A.K."/>
        </authorList>
    </citation>
    <scope>NUCLEOTIDE SEQUENCE [LARGE SCALE GENOMIC DNA]</scope>
    <source>
        <strain evidence="3 4">KCTC 33872</strain>
    </source>
</reference>